<evidence type="ECO:0000256" key="1">
    <source>
        <dbReference type="ARBA" id="ARBA00009009"/>
    </source>
</evidence>
<dbReference type="OrthoDB" id="428260at2759"/>
<evidence type="ECO:0000256" key="2">
    <source>
        <dbReference type="ARBA" id="ARBA00022801"/>
    </source>
</evidence>
<dbReference type="AlphaFoldDB" id="A0A1V6P282"/>
<dbReference type="InterPro" id="IPR012338">
    <property type="entry name" value="Beta-lactam/transpept-like"/>
</dbReference>
<dbReference type="InterPro" id="IPR050789">
    <property type="entry name" value="Diverse_Enzym_Activities"/>
</dbReference>
<dbReference type="STRING" id="60169.A0A1V6P282"/>
<dbReference type="GO" id="GO:0016787">
    <property type="term" value="F:hydrolase activity"/>
    <property type="evidence" value="ECO:0007669"/>
    <property type="project" value="UniProtKB-KW"/>
</dbReference>
<keyword evidence="2" id="KW-0378">Hydrolase</keyword>
<evidence type="ECO:0000313" key="5">
    <source>
        <dbReference type="Proteomes" id="UP000191408"/>
    </source>
</evidence>
<name>A0A1V6P282_PENPO</name>
<protein>
    <recommendedName>
        <fullName evidence="3">Beta-lactamase-related domain-containing protein</fullName>
    </recommendedName>
</protein>
<dbReference type="EMBL" id="MDYM01000001">
    <property type="protein sequence ID" value="OQD71043.1"/>
    <property type="molecule type" value="Genomic_DNA"/>
</dbReference>
<reference evidence="5" key="1">
    <citation type="journal article" date="2017" name="Nat. Microbiol.">
        <title>Global analysis of biosynthetic gene clusters reveals vast potential of secondary metabolite production in Penicillium species.</title>
        <authorList>
            <person name="Nielsen J.C."/>
            <person name="Grijseels S."/>
            <person name="Prigent S."/>
            <person name="Ji B."/>
            <person name="Dainat J."/>
            <person name="Nielsen K.F."/>
            <person name="Frisvad J.C."/>
            <person name="Workman M."/>
            <person name="Nielsen J."/>
        </authorList>
    </citation>
    <scope>NUCLEOTIDE SEQUENCE [LARGE SCALE GENOMIC DNA]</scope>
    <source>
        <strain evidence="5">IBT 4502</strain>
    </source>
</reference>
<dbReference type="Gene3D" id="3.40.710.10">
    <property type="entry name" value="DD-peptidase/beta-lactamase superfamily"/>
    <property type="match status" value="1"/>
</dbReference>
<dbReference type="InterPro" id="IPR001466">
    <property type="entry name" value="Beta-lactam-related"/>
</dbReference>
<feature type="domain" description="Beta-lactamase-related" evidence="3">
    <location>
        <begin position="30"/>
        <end position="99"/>
    </location>
</feature>
<evidence type="ECO:0000259" key="3">
    <source>
        <dbReference type="Pfam" id="PF00144"/>
    </source>
</evidence>
<keyword evidence="5" id="KW-1185">Reference proteome</keyword>
<organism evidence="4 5">
    <name type="scientific">Penicillium polonicum</name>
    <dbReference type="NCBI Taxonomy" id="60169"/>
    <lineage>
        <taxon>Eukaryota</taxon>
        <taxon>Fungi</taxon>
        <taxon>Dikarya</taxon>
        <taxon>Ascomycota</taxon>
        <taxon>Pezizomycotina</taxon>
        <taxon>Eurotiomycetes</taxon>
        <taxon>Eurotiomycetidae</taxon>
        <taxon>Eurotiales</taxon>
        <taxon>Aspergillaceae</taxon>
        <taxon>Penicillium</taxon>
    </lineage>
</organism>
<evidence type="ECO:0000313" key="4">
    <source>
        <dbReference type="EMBL" id="OQD71043.1"/>
    </source>
</evidence>
<dbReference type="Proteomes" id="UP000191408">
    <property type="component" value="Unassembled WGS sequence"/>
</dbReference>
<dbReference type="SUPFAM" id="SSF56601">
    <property type="entry name" value="beta-lactamase/transpeptidase-like"/>
    <property type="match status" value="1"/>
</dbReference>
<gene>
    <name evidence="4" type="ORF">PENPOL_c001G03532</name>
</gene>
<proteinExistence type="inferred from homology"/>
<comment type="similarity">
    <text evidence="1">Belongs to the class-A beta-lactamase family.</text>
</comment>
<accession>A0A1V6P282</accession>
<dbReference type="Pfam" id="PF00144">
    <property type="entry name" value="Beta-lactamase"/>
    <property type="match status" value="1"/>
</dbReference>
<dbReference type="PANTHER" id="PTHR43283">
    <property type="entry name" value="BETA-LACTAMASE-RELATED"/>
    <property type="match status" value="1"/>
</dbReference>
<sequence length="133" mass="14607">MDSLDEIVAQFMKPSGTNHRPLQGPITLGAVNKDGTFEYVESFDCANDKNIEQPSGNPIYHIASCTKLITTIAVLQCVGKGLLALDSDISKVLNEFQNPKVLVRFDKHGDPVVEDSKGVVTLRQENHQVEQKA</sequence>
<dbReference type="PANTHER" id="PTHR43283:SF17">
    <property type="entry name" value="(LOVD), PUTATIVE (AFU_ORTHOLOGUE AFUA_5G00920)-RELATED"/>
    <property type="match status" value="1"/>
</dbReference>
<comment type="caution">
    <text evidence="4">The sequence shown here is derived from an EMBL/GenBank/DDBJ whole genome shotgun (WGS) entry which is preliminary data.</text>
</comment>